<dbReference type="FunFam" id="2.60.40.3510:FF:000004">
    <property type="entry name" value="Delta-like protein"/>
    <property type="match status" value="1"/>
</dbReference>
<dbReference type="Gene3D" id="2.10.25.140">
    <property type="match status" value="1"/>
</dbReference>
<feature type="region of interest" description="Disordered" evidence="21">
    <location>
        <begin position="1017"/>
        <end position="1040"/>
    </location>
</feature>
<evidence type="ECO:0000256" key="6">
    <source>
        <dbReference type="ARBA" id="ARBA00022553"/>
    </source>
</evidence>
<dbReference type="GO" id="GO:0004864">
    <property type="term" value="F:protein phosphatase inhibitor activity"/>
    <property type="evidence" value="ECO:0007669"/>
    <property type="project" value="UniProtKB-KW"/>
</dbReference>
<evidence type="ECO:0000256" key="2">
    <source>
        <dbReference type="ARBA" id="ARBA00005483"/>
    </source>
</evidence>
<keyword evidence="4 20" id="KW-0217">Developmental protein</keyword>
<keyword evidence="5 18" id="KW-0245">EGF-like domain</keyword>
<dbReference type="SUPFAM" id="SSF57196">
    <property type="entry name" value="EGF/Laminin"/>
    <property type="match status" value="3"/>
</dbReference>
<keyword evidence="9 20" id="KW-0677">Repeat</keyword>
<evidence type="ECO:0000313" key="27">
    <source>
        <dbReference type="Proteomes" id="UP000438429"/>
    </source>
</evidence>
<organism evidence="26 27">
    <name type="scientific">Scophthalmus maximus</name>
    <name type="common">Turbot</name>
    <name type="synonym">Psetta maxima</name>
    <dbReference type="NCBI Taxonomy" id="52904"/>
    <lineage>
        <taxon>Eukaryota</taxon>
        <taxon>Metazoa</taxon>
        <taxon>Chordata</taxon>
        <taxon>Craniata</taxon>
        <taxon>Vertebrata</taxon>
        <taxon>Euteleostomi</taxon>
        <taxon>Actinopterygii</taxon>
        <taxon>Neopterygii</taxon>
        <taxon>Teleostei</taxon>
        <taxon>Neoteleostei</taxon>
        <taxon>Acanthomorphata</taxon>
        <taxon>Carangaria</taxon>
        <taxon>Pleuronectiformes</taxon>
        <taxon>Pleuronectoidei</taxon>
        <taxon>Scophthalmidae</taxon>
        <taxon>Scophthalmus</taxon>
    </lineage>
</organism>
<feature type="domain" description="EGF-like" evidence="24">
    <location>
        <begin position="267"/>
        <end position="305"/>
    </location>
</feature>
<evidence type="ECO:0000256" key="4">
    <source>
        <dbReference type="ARBA" id="ARBA00022473"/>
    </source>
</evidence>
<dbReference type="InterPro" id="IPR042532">
    <property type="entry name" value="EXOC3/Sec6_C"/>
</dbReference>
<keyword evidence="7 20" id="KW-0812">Transmembrane</keyword>
<dbReference type="Pfam" id="PF01414">
    <property type="entry name" value="DSL"/>
    <property type="match status" value="1"/>
</dbReference>
<evidence type="ECO:0000256" key="15">
    <source>
        <dbReference type="ARBA" id="ARBA00023157"/>
    </source>
</evidence>
<dbReference type="GO" id="GO:0048513">
    <property type="term" value="P:animal organ development"/>
    <property type="evidence" value="ECO:0007669"/>
    <property type="project" value="UniProtKB-ARBA"/>
</dbReference>
<evidence type="ECO:0000256" key="14">
    <source>
        <dbReference type="ARBA" id="ARBA00023136"/>
    </source>
</evidence>
<dbReference type="Gene3D" id="2.10.25.10">
    <property type="entry name" value="Laminin"/>
    <property type="match status" value="7"/>
</dbReference>
<dbReference type="GO" id="GO:0000149">
    <property type="term" value="F:SNARE binding"/>
    <property type="evidence" value="ECO:0007669"/>
    <property type="project" value="TreeGrafter"/>
</dbReference>
<comment type="similarity">
    <text evidence="2">Belongs to the PP1 inhibitor family.</text>
</comment>
<feature type="disulfide bond" evidence="19">
    <location>
        <begin position="191"/>
        <end position="200"/>
    </location>
</feature>
<dbReference type="InterPro" id="IPR008025">
    <property type="entry name" value="CPI-17"/>
</dbReference>
<keyword evidence="11" id="KW-0106">Calcium</keyword>
<dbReference type="GO" id="GO:0005509">
    <property type="term" value="F:calcium ion binding"/>
    <property type="evidence" value="ECO:0007669"/>
    <property type="project" value="InterPro"/>
</dbReference>
<feature type="region of interest" description="Disordered" evidence="21">
    <location>
        <begin position="1697"/>
        <end position="1728"/>
    </location>
</feature>
<dbReference type="Pfam" id="PF00008">
    <property type="entry name" value="EGF"/>
    <property type="match status" value="5"/>
</dbReference>
<feature type="disulfide bond" evidence="18">
    <location>
        <begin position="410"/>
        <end position="419"/>
    </location>
</feature>
<dbReference type="Pfam" id="PF06046">
    <property type="entry name" value="Sec6"/>
    <property type="match status" value="1"/>
</dbReference>
<dbReference type="GO" id="GO:0007417">
    <property type="term" value="P:central nervous system development"/>
    <property type="evidence" value="ECO:0007669"/>
    <property type="project" value="UniProtKB-ARBA"/>
</dbReference>
<keyword evidence="14 20" id="KW-0472">Membrane</keyword>
<evidence type="ECO:0000256" key="20">
    <source>
        <dbReference type="RuleBase" id="RU280815"/>
    </source>
</evidence>
<feature type="disulfide bond" evidence="19">
    <location>
        <begin position="171"/>
        <end position="183"/>
    </location>
</feature>
<dbReference type="InterPro" id="IPR001881">
    <property type="entry name" value="EGF-like_Ca-bd_dom"/>
</dbReference>
<feature type="chain" id="PRO_5025407538" description="Delta-like protein" evidence="23">
    <location>
        <begin position="21"/>
        <end position="1728"/>
    </location>
</feature>
<feature type="disulfide bond" evidence="18">
    <location>
        <begin position="333"/>
        <end position="342"/>
    </location>
</feature>
<evidence type="ECO:0000256" key="23">
    <source>
        <dbReference type="SAM" id="SignalP"/>
    </source>
</evidence>
<keyword evidence="10" id="KW-0221">Differentiation</keyword>
<feature type="transmembrane region" description="Helical" evidence="22">
    <location>
        <begin position="518"/>
        <end position="538"/>
    </location>
</feature>
<dbReference type="PROSITE" id="PS00022">
    <property type="entry name" value="EGF_1"/>
    <property type="match status" value="8"/>
</dbReference>
<gene>
    <name evidence="26" type="ORF">F2P81_009279</name>
</gene>
<dbReference type="SMART" id="SM00051">
    <property type="entry name" value="DSL"/>
    <property type="match status" value="1"/>
</dbReference>
<feature type="disulfide bond" evidence="18">
    <location>
        <begin position="448"/>
        <end position="457"/>
    </location>
</feature>
<proteinExistence type="inferred from homology"/>
<dbReference type="InterPro" id="IPR018097">
    <property type="entry name" value="EGF_Ca-bd_CS"/>
</dbReference>
<dbReference type="PANTHER" id="PTHR21292:SF18">
    <property type="entry name" value="TUMOR NECROSIS FACTOR ALPHA-INDUCED PROTEIN 2"/>
    <property type="match status" value="1"/>
</dbReference>
<evidence type="ECO:0000256" key="17">
    <source>
        <dbReference type="ARBA" id="ARBA00023272"/>
    </source>
</evidence>
<dbReference type="Gene3D" id="1.10.357.70">
    <property type="entry name" value="Exocyst complex component Sec6, C-terminal domain"/>
    <property type="match status" value="1"/>
</dbReference>
<dbReference type="FunFam" id="2.10.25.10:FF:000435">
    <property type="entry name" value="Delta-like protein"/>
    <property type="match status" value="1"/>
</dbReference>
<comment type="similarity">
    <text evidence="3">Belongs to the SEC6 family.</text>
</comment>
<feature type="region of interest" description="Disordered" evidence="21">
    <location>
        <begin position="878"/>
        <end position="906"/>
    </location>
</feature>
<feature type="disulfide bond" evidence="19">
    <location>
        <begin position="158"/>
        <end position="167"/>
    </location>
</feature>
<dbReference type="InterPro" id="IPR011651">
    <property type="entry name" value="Notch_ligand_N"/>
</dbReference>
<feature type="disulfide bond" evidence="18">
    <location>
        <begin position="372"/>
        <end position="381"/>
    </location>
</feature>
<evidence type="ECO:0000256" key="5">
    <source>
        <dbReference type="ARBA" id="ARBA00022536"/>
    </source>
</evidence>
<dbReference type="SMART" id="SM00181">
    <property type="entry name" value="EGF"/>
    <property type="match status" value="8"/>
</dbReference>
<dbReference type="InterPro" id="IPR013032">
    <property type="entry name" value="EGF-like_CS"/>
</dbReference>
<comment type="caution">
    <text evidence="18">Lacks conserved residue(s) required for the propagation of feature annotation.</text>
</comment>
<dbReference type="EMBL" id="VEVO01000008">
    <property type="protein sequence ID" value="KAF0038795.1"/>
    <property type="molecule type" value="Genomic_DNA"/>
</dbReference>
<dbReference type="GO" id="GO:0006887">
    <property type="term" value="P:exocytosis"/>
    <property type="evidence" value="ECO:0007669"/>
    <property type="project" value="InterPro"/>
</dbReference>
<keyword evidence="13 20" id="KW-1133">Transmembrane helix</keyword>
<feature type="domain" description="EGF-like" evidence="24">
    <location>
        <begin position="422"/>
        <end position="458"/>
    </location>
</feature>
<dbReference type="SUPFAM" id="SSF57184">
    <property type="entry name" value="Growth factor receptor domain"/>
    <property type="match status" value="1"/>
</dbReference>
<dbReference type="PROSITE" id="PS50026">
    <property type="entry name" value="EGF_3"/>
    <property type="match status" value="6"/>
</dbReference>
<dbReference type="GO" id="GO:0007219">
    <property type="term" value="P:Notch signaling pathway"/>
    <property type="evidence" value="ECO:0007669"/>
    <property type="project" value="InterPro"/>
</dbReference>
<reference evidence="26 27" key="1">
    <citation type="submission" date="2019-06" db="EMBL/GenBank/DDBJ databases">
        <title>Draft genomes of female and male turbot (Scophthalmus maximus).</title>
        <authorList>
            <person name="Xu H."/>
            <person name="Xu X.-W."/>
            <person name="Shao C."/>
            <person name="Chen S."/>
        </authorList>
    </citation>
    <scope>NUCLEOTIDE SEQUENCE [LARGE SCALE GENOMIC DNA]</scope>
    <source>
        <strain evidence="26">Ysfricsl-2016a</strain>
        <tissue evidence="26">Blood</tissue>
    </source>
</reference>
<dbReference type="PROSITE" id="PS01186">
    <property type="entry name" value="EGF_2"/>
    <property type="match status" value="6"/>
</dbReference>
<dbReference type="FunFam" id="2.10.25.10:FF:000004">
    <property type="entry name" value="Neurogenic locus notch 1"/>
    <property type="match status" value="1"/>
</dbReference>
<dbReference type="GO" id="GO:0016020">
    <property type="term" value="C:membrane"/>
    <property type="evidence" value="ECO:0007669"/>
    <property type="project" value="UniProtKB-SubCell"/>
</dbReference>
<accession>A0A6A4T161</accession>
<dbReference type="PROSITE" id="PS01187">
    <property type="entry name" value="EGF_CA"/>
    <property type="match status" value="2"/>
</dbReference>
<evidence type="ECO:0000256" key="7">
    <source>
        <dbReference type="ARBA" id="ARBA00022692"/>
    </source>
</evidence>
<feature type="compositionally biased region" description="Basic and acidic residues" evidence="21">
    <location>
        <begin position="1017"/>
        <end position="1026"/>
    </location>
</feature>
<keyword evidence="17" id="KW-0650">Protein phosphatase inhibitor</keyword>
<evidence type="ECO:0000256" key="22">
    <source>
        <dbReference type="SAM" id="Phobius"/>
    </source>
</evidence>
<evidence type="ECO:0000256" key="1">
    <source>
        <dbReference type="ARBA" id="ARBA00004479"/>
    </source>
</evidence>
<feature type="region of interest" description="Disordered" evidence="21">
    <location>
        <begin position="627"/>
        <end position="670"/>
    </location>
</feature>
<dbReference type="PROSITE" id="PS00010">
    <property type="entry name" value="ASX_HYDROXYL"/>
    <property type="match status" value="2"/>
</dbReference>
<evidence type="ECO:0000256" key="21">
    <source>
        <dbReference type="SAM" id="MobiDB-lite"/>
    </source>
</evidence>
<keyword evidence="6" id="KW-0597">Phosphoprotein</keyword>
<dbReference type="Proteomes" id="UP000438429">
    <property type="component" value="Unassembled WGS sequence"/>
</dbReference>
<dbReference type="CDD" id="cd00054">
    <property type="entry name" value="EGF_CA"/>
    <property type="match status" value="6"/>
</dbReference>
<dbReference type="InterPro" id="IPR000152">
    <property type="entry name" value="EGF-type_Asp/Asn_hydroxyl_site"/>
</dbReference>
<dbReference type="FunFam" id="2.10.25.10:FF:000012">
    <property type="entry name" value="Delta-like protein"/>
    <property type="match status" value="3"/>
</dbReference>
<feature type="domain" description="EGF-like" evidence="24">
    <location>
        <begin position="307"/>
        <end position="343"/>
    </location>
</feature>
<dbReference type="FunFam" id="2.10.25.10:FF:000064">
    <property type="entry name" value="Delta-like protein"/>
    <property type="match status" value="1"/>
</dbReference>
<evidence type="ECO:0000256" key="3">
    <source>
        <dbReference type="ARBA" id="ARBA00009447"/>
    </source>
</evidence>
<dbReference type="Gene3D" id="2.60.40.3510">
    <property type="match status" value="1"/>
</dbReference>
<evidence type="ECO:0000256" key="10">
    <source>
        <dbReference type="ARBA" id="ARBA00022782"/>
    </source>
</evidence>
<dbReference type="Pfam" id="PF12661">
    <property type="entry name" value="hEGF"/>
    <property type="match status" value="1"/>
</dbReference>
<feature type="region of interest" description="Disordered" evidence="21">
    <location>
        <begin position="979"/>
        <end position="1000"/>
    </location>
</feature>
<comment type="caution">
    <text evidence="26">The sequence shown here is derived from an EMBL/GenBank/DDBJ whole genome shotgun (WGS) entry which is preliminary data.</text>
</comment>
<feature type="disulfide bond" evidence="18">
    <location>
        <begin position="486"/>
        <end position="495"/>
    </location>
</feature>
<dbReference type="FunFam" id="2.10.25.140:FF:000001">
    <property type="entry name" value="Delta-like protein"/>
    <property type="match status" value="1"/>
</dbReference>
<feature type="domain" description="EGF-like" evidence="24">
    <location>
        <begin position="345"/>
        <end position="382"/>
    </location>
</feature>
<dbReference type="PROSITE" id="PS51051">
    <property type="entry name" value="DSL"/>
    <property type="match status" value="1"/>
</dbReference>
<evidence type="ECO:0000256" key="13">
    <source>
        <dbReference type="ARBA" id="ARBA00022989"/>
    </source>
</evidence>
<dbReference type="Pfam" id="PF05361">
    <property type="entry name" value="PP1_inhibitor"/>
    <property type="match status" value="1"/>
</dbReference>
<name>A0A6A4T161_SCOMX</name>
<dbReference type="GO" id="GO:0051601">
    <property type="term" value="P:exocyst localization"/>
    <property type="evidence" value="ECO:0007669"/>
    <property type="project" value="TreeGrafter"/>
</dbReference>
<feature type="signal peptide" evidence="23">
    <location>
        <begin position="1"/>
        <end position="20"/>
    </location>
</feature>
<feature type="compositionally biased region" description="Basic residues" evidence="21">
    <location>
        <begin position="1698"/>
        <end position="1707"/>
    </location>
</feature>
<evidence type="ECO:0000256" key="12">
    <source>
        <dbReference type="ARBA" id="ARBA00022843"/>
    </source>
</evidence>
<dbReference type="InterPro" id="IPR000742">
    <property type="entry name" value="EGF"/>
</dbReference>
<dbReference type="InterPro" id="IPR009030">
    <property type="entry name" value="Growth_fac_rcpt_cys_sf"/>
</dbReference>
<keyword evidence="8 20" id="KW-0732">Signal</keyword>
<dbReference type="Gene3D" id="1.10.150.220">
    <property type="entry name" value="CPI-17"/>
    <property type="match status" value="1"/>
</dbReference>
<keyword evidence="15 18" id="KW-1015">Disulfide bond</keyword>
<evidence type="ECO:0000313" key="26">
    <source>
        <dbReference type="EMBL" id="KAF0038795.1"/>
    </source>
</evidence>
<feature type="compositionally biased region" description="Basic and acidic residues" evidence="21">
    <location>
        <begin position="647"/>
        <end position="668"/>
    </location>
</feature>
<comment type="function">
    <text evidence="20">Putative Notch ligand involved in the mediation of Notch signaling.</text>
</comment>
<dbReference type="InterPro" id="IPR036658">
    <property type="entry name" value="CPI-17_sf"/>
</dbReference>
<evidence type="ECO:0000256" key="8">
    <source>
        <dbReference type="ARBA" id="ARBA00022729"/>
    </source>
</evidence>
<protein>
    <recommendedName>
        <fullName evidence="20">Delta-like protein</fullName>
    </recommendedName>
</protein>
<dbReference type="FunFam" id="2.10.25.10:FF:000018">
    <property type="entry name" value="Delta-like 1"/>
    <property type="match status" value="1"/>
</dbReference>
<dbReference type="Pfam" id="PF21700">
    <property type="entry name" value="EGF_DL_JAG"/>
    <property type="match status" value="1"/>
</dbReference>
<comment type="subcellular location">
    <subcellularLocation>
        <location evidence="1 20">Membrane</location>
        <topology evidence="1 20">Single-pass type I membrane protein</topology>
    </subcellularLocation>
</comment>
<feature type="domain" description="DSL" evidence="25">
    <location>
        <begin position="156"/>
        <end position="200"/>
    </location>
</feature>
<feature type="compositionally biased region" description="Polar residues" evidence="21">
    <location>
        <begin position="631"/>
        <end position="644"/>
    </location>
</feature>
<evidence type="ECO:0000256" key="11">
    <source>
        <dbReference type="ARBA" id="ARBA00022837"/>
    </source>
</evidence>
<keyword evidence="12" id="KW-0832">Ubl conjugation</keyword>
<dbReference type="GO" id="GO:0030154">
    <property type="term" value="P:cell differentiation"/>
    <property type="evidence" value="ECO:0007669"/>
    <property type="project" value="UniProtKB-KW"/>
</dbReference>
<dbReference type="PRINTS" id="PR00010">
    <property type="entry name" value="EGFBLOOD"/>
</dbReference>
<feature type="domain" description="EGF-like" evidence="24">
    <location>
        <begin position="460"/>
        <end position="496"/>
    </location>
</feature>
<evidence type="ECO:0000259" key="25">
    <source>
        <dbReference type="PROSITE" id="PS51051"/>
    </source>
</evidence>
<feature type="domain" description="EGF-like" evidence="24">
    <location>
        <begin position="384"/>
        <end position="420"/>
    </location>
</feature>
<dbReference type="GO" id="GO:0000145">
    <property type="term" value="C:exocyst"/>
    <property type="evidence" value="ECO:0007669"/>
    <property type="project" value="InterPro"/>
</dbReference>
<dbReference type="InterPro" id="IPR001774">
    <property type="entry name" value="DSL"/>
</dbReference>
<sequence>MAHLHIRYLLALALVHTVCSSGVFELKIHSFHTAQRICRRHRDCHIFFRICLKHPEDVISAEPPCTFGTGHTNVIRADRTSISSSAPIRVPFHFKWPGTFSLIIEAWNAESPTEYTDNQNNLVNRLATRRRLAIGEDWSQDVHFGEQSELRYSYHVFCDEYYFGDDCADYCRPRDDTLGHYTCDEEGNRICLEGWKGNYCSEPICSADCNEKHGYCEAPGGCTCRMGWQGPSCSECVRYPGCLHGTCGQPWQCNCQEGWGGLFCDQDLNYCTNHKPCANGATCTNTGQGSYTCTCRPGFGGTNCELETNECDSNPCKNGGSCNDLENDYSCTCPQGFYGKNCEIIAMTCADGPCFNGGTCVETMTGGYTCRCPPSYTGSNCEKKLDRCSNRPCLNGGECLDLGQSILCRCQAGFTGANCQVNVDDCASSPCQNAGTCQDGVNDYTCSCTLGYTGKNCSVRSDACGARPCQNGGTCFTHFTGPVCQCPKGFMGPSCEFTLQPSFKPALRQTSQSSSATLTISCILAVLVLVLAAGIVFLRKRRRLQGRKQLSDSAVYNDLETVNNVGGSEREAFLGASGLFKISNSTARLSLSLCPDDRSGYRHNPVESGVARARPLPLVLRDTTPVRPVLSGQTSPLRTDQSSPDMADERTGTTLEAKDGVPRTESLQDHSNIPKRHARVTVKYNRKELQRRLDVEKWIENSLDRLYSGQEGDMPEEVNIDDLIDLPTAEERVKKLQVKEQRGVHVQSTFIQELVGKLEGVPKQDELQSEGIEHPVKKPTEMQHDTFGPSFLRISIATMPILKKLPGRSKSCHEFPRVNGELILPRLDLDLRDLNELNDLKDLNKNLNPFEDVDLDEDERKGGDVGLIMGKVRDNLQLRTSRDGEEEENEVNAERHGAGNPKGKPLRGTLERICGVSPLKTLGKLGKGLRISGRNVWGNNYPHYSPGDSNTLPPEREKKKGLRRGSEGIMTLLRFTGRRKEERRESLPCGDLSTDSEVEASRRPSFLKMVSLGKLKRESMSDKASQEAEEESMDEEPVVKTREPLSVLEILQLVNHRDLLLADTHIQELERECELLSHLPTQTTCSPILSPTLCPSTHPGMIHFTSSSIDDSLSSNATLDSGRRKAKDVELLYEALQKEMWDVVRESLRQPSAGPNLGLVVLVIQQEEHADASWALREVTKPEQEAPQIQPSQRPRQLKMKWRFAVAEAADWSLPHQVDTQAGQLASYLDRLRSRMVDDLDAARRNAVSIYPEEFSAFQVYLESYHRAVAKRLRTITCGPLQITDVYSLLDWFYNIYNRDVLGTIGTTTPINYSPLEAILPQDTVDRLEQDCISIVRDNVTSELHQVLDEEERRWAQTLHIEEYQSHLARSVIQRLKVDLERSTTVNQFLGARVARCSLTGLADFLYNFQRKVEMFHDTQAEFGDRGDGYVSRTIALVNCCPPLRSFVERCRQCDAQGSEESAQRANSSLDRIVNQSVRVLTDRLFEHIRPFFDKLMKRKWLNNTEAFEAIEASIKHHFKKFRRMDSPPYQTLVGEVHRRVLVEYVRAIMRGRVICTSSKMRKRMAFRLQDEAKQLKGLFKDLESSSSWLDSIICHLADIILLEDTPSIQMEVAVLVKEFPDIRKKHVSTLLNIRGMMRQAERQEILNIVRDFECRSALMCRDHALFSDIPITSEVHCISLGLLRLAMTVSNWFSEHRPRRNRRTSARKAAPQPAENLEDANKPHRGD</sequence>
<evidence type="ECO:0000256" key="19">
    <source>
        <dbReference type="PROSITE-ProRule" id="PRU00377"/>
    </source>
</evidence>
<feature type="disulfide bond" evidence="18">
    <location>
        <begin position="295"/>
        <end position="304"/>
    </location>
</feature>
<evidence type="ECO:0000256" key="18">
    <source>
        <dbReference type="PROSITE-ProRule" id="PRU00076"/>
    </source>
</evidence>
<feature type="region of interest" description="Disordered" evidence="21">
    <location>
        <begin position="937"/>
        <end position="963"/>
    </location>
</feature>
<dbReference type="SMART" id="SM00179">
    <property type="entry name" value="EGF_CA"/>
    <property type="match status" value="6"/>
</dbReference>
<feature type="compositionally biased region" description="Acidic residues" evidence="21">
    <location>
        <begin position="1027"/>
        <end position="1036"/>
    </location>
</feature>
<dbReference type="SUPFAM" id="SSF81790">
    <property type="entry name" value="Myosin phosphatase inhibitor 17kDa protein, CPI-17"/>
    <property type="match status" value="1"/>
</dbReference>
<evidence type="ECO:0000256" key="16">
    <source>
        <dbReference type="ARBA" id="ARBA00023180"/>
    </source>
</evidence>
<dbReference type="Pfam" id="PF07657">
    <property type="entry name" value="MNNL"/>
    <property type="match status" value="1"/>
</dbReference>
<keyword evidence="16" id="KW-0325">Glycoprotein</keyword>
<dbReference type="PANTHER" id="PTHR21292">
    <property type="entry name" value="EXOCYST COMPLEX COMPONENT SEC6-RELATED"/>
    <property type="match status" value="1"/>
</dbReference>
<dbReference type="FunFam" id="1.10.357.70:FF:000003">
    <property type="entry name" value="exocyst complex component 3-like protein 2"/>
    <property type="match status" value="1"/>
</dbReference>
<evidence type="ECO:0000259" key="24">
    <source>
        <dbReference type="PROSITE" id="PS50026"/>
    </source>
</evidence>
<dbReference type="InterPro" id="IPR010326">
    <property type="entry name" value="EXOC3/Sec6"/>
</dbReference>
<evidence type="ECO:0000256" key="9">
    <source>
        <dbReference type="ARBA" id="ARBA00022737"/>
    </source>
</evidence>